<reference evidence="2" key="1">
    <citation type="submission" date="2023-05" db="EMBL/GenBank/DDBJ databases">
        <title>[olsenella] sp. nov., isolated from a pig farm feces dump.</title>
        <authorList>
            <person name="Chang Y.-H."/>
        </authorList>
    </citation>
    <scope>NUCLEOTIDE SEQUENCE</scope>
    <source>
        <strain evidence="2">YH-ols2217</strain>
    </source>
</reference>
<evidence type="ECO:0000313" key="2">
    <source>
        <dbReference type="EMBL" id="MDJ1128611.1"/>
    </source>
</evidence>
<dbReference type="RefSeq" id="WP_283712255.1">
    <property type="nucleotide sequence ID" value="NZ_JASJEW010000001.1"/>
</dbReference>
<gene>
    <name evidence="2" type="ORF">QJ043_00725</name>
</gene>
<evidence type="ECO:0000256" key="1">
    <source>
        <dbReference type="ARBA" id="ARBA00009981"/>
    </source>
</evidence>
<comment type="similarity">
    <text evidence="1">Belongs to the phD/YefM antitoxin family.</text>
</comment>
<dbReference type="InterPro" id="IPR036165">
    <property type="entry name" value="YefM-like_sf"/>
</dbReference>
<organism evidence="2 3">
    <name type="scientific">Kribbibacterium absianum</name>
    <dbReference type="NCBI Taxonomy" id="3044210"/>
    <lineage>
        <taxon>Bacteria</taxon>
        <taxon>Bacillati</taxon>
        <taxon>Actinomycetota</taxon>
        <taxon>Coriobacteriia</taxon>
        <taxon>Coriobacteriales</taxon>
        <taxon>Kribbibacteriaceae</taxon>
        <taxon>Kribbibacterium</taxon>
    </lineage>
</organism>
<protein>
    <submittedName>
        <fullName evidence="2">Type II toxin-antitoxin system prevent-host-death family antitoxin</fullName>
    </submittedName>
</protein>
<evidence type="ECO:0000313" key="3">
    <source>
        <dbReference type="Proteomes" id="UP001431693"/>
    </source>
</evidence>
<accession>A0ABT6ZHT8</accession>
<dbReference type="EMBL" id="JASJEX010000001">
    <property type="protein sequence ID" value="MDJ1128611.1"/>
    <property type="molecule type" value="Genomic_DNA"/>
</dbReference>
<comment type="caution">
    <text evidence="2">The sequence shown here is derived from an EMBL/GenBank/DDBJ whole genome shotgun (WGS) entry which is preliminary data.</text>
</comment>
<proteinExistence type="inferred from homology"/>
<dbReference type="SUPFAM" id="SSF143120">
    <property type="entry name" value="YefM-like"/>
    <property type="match status" value="1"/>
</dbReference>
<keyword evidence="3" id="KW-1185">Reference proteome</keyword>
<name>A0ABT6ZHT8_9ACTN</name>
<sequence>MPTCVPISDLKNTTAFAETVANADEPVIVTKNGHEVFVCLDAQKFREYRLVPKEDYEAELARERALEERVVARVRESIAQIDGGQIIANDEAMKLTRERYGW</sequence>
<dbReference type="Proteomes" id="UP001431693">
    <property type="component" value="Unassembled WGS sequence"/>
</dbReference>
<dbReference type="NCBIfam" id="TIGR01552">
    <property type="entry name" value="phd_fam"/>
    <property type="match status" value="1"/>
</dbReference>